<sequence length="2001" mass="224431">LIFFFQISSEGSLVDGPGAGQMEQDRASHVEGKRLSPLLRPQQIGHLAEKLQNGSPLPETVQAQVNGDIKWFHFKGSYGINHVKGNQENHASPDPVQNNIDYPKYIQNGGIKRTSSESSLLGLQQSKKNKQNEELNGLDSELLEKNNELHLPSLCNKKESVALEEEETVLSDLLKPSSFNFDSLESPNLQNRNQHKLGKNNFSYHNGDLLLHFKNKKVPIPNGATVPTSSMDNMHGDLLEKTLSQYYPDRVSIAMQKNTSHKHAINSQAFGELSHGTTHSSHTSGLTNSPQTSTSTLPQVPAAMAIDIHSSQNSRTSAVTGGCSYQFQECHQQQNHEQQVCNLQKLPVENNLHLQSSLGQVPNENILITSQSSLQKQNSTECFSNQPEANNVFFKKNSNFNEGSVVSTLESPRTLHIGVRDRLTPYQNINSEALSRAVASETSSNQTMPQSPSIVAQPENHQHKLSHPHEFQKQNLTENYGVNSTNAALELSPEEMKESSNQLMQALQASVSNELQQHYEQFQMQTQHQPLDEKQLSEANDLLQQSPHSHKQGWIELSSSRPQGDHSKTWKNTVLKSLLQLQQHQNEQIQCQKQEYIDSPNVSNGFQLQNFNQDQLCLLYKNELAHGQQQSRAEQQVQFQKHSPQVQHPKPEPQLQPYMQQHKAQQSHSQAGPTQHSQHAFTQQLQQQHLSQNTQETQQALQSQFVHQPLDKQLQETQLQQSQTQQQPQKSHQQALLQAINSIKLPQNLKQTQGNFELQCDGKSFNQLKLEEFVRLEKQYKMSNQFSSHTPQLQQEELHNPYNKNSPYKETSETTAMTSYNNMHFASEKTESTMNHELHTFNKQELQHMQYHPHSSAPKPQQKTSHMALIQGKQQLQQAPVLGGLNFKNSSPQATQMQQQRLVAASQQPPPVQQESQVSNQQTPLQNQKDFQKHAALRWHLLQKQEHQTYQQKVNSFNNLLQFIKSEESSQLQTSMPQQCALQKNKIWKTLKQESQKLSCENLQQKSIIEAMEQQLKQFQVSSLFEHQAFALKSPKNVKVETSGPVTILSTNIAGKDSSVSAPKSIPSFERTPTKKQSGSTLSSFLESPSNLFNTPIKNLLDTPVKTQYDFPPCGCVEQFSEKDEGPYYTHLGSGPTVAAVREMMENRFGQKGKAIRIEKVVYTGKEGKSSQGCPIAKWTQVIRRSSEEEKLLCLVRERASHSCETAVIIVLILIWEGIPISLADKLYAELTDTLRKYGAHTNRRCALNEERTCACQGLDPEACGASFSFGCSWSMYYNGCKFARSKAPRKFKLLGDDPKEEEKLESNMQHLATLIAPTYKKLAPDAYSNQIEYEHRASDCRLGLKEGRPFSGVTACLDFCAHSHRDLHNIQNGSTLVCTLTREDNREIGKIAEDEQLHVLPLYKISPTDEFGSTEAQEEMKRKGAIQVLNAFPRKVRMLAEPVKTCRQKKLEAKKAAAAAAAAVDKLSNHENGPSKGEKDKSTRQKQAISENGPQNKQIPVISRLAEQLNRRCAQKSPAQRPPRGRHTGTPGVQQHSLSSNHQLNPMNCYPSSPHPASPYLRFSNPTSLYQSPSYSTNSCPGSSNPLTTYPNSVHLGSPYLNSSNPVNPYTGPLTQTNPYSGYQCNGNIAMDNYSPYVSSFPSHSQHIDMYHYQSQDPLNKLGLPPIQTFYQQPLGSGQGYGPKYINYGNHNVQVSGYSNCSMRPNTLQMGSYPAYGTNHQVEAHFMEAASRSASSLSHPSLDFASLSKSNQYHPSQNPYVVQEHQSASGLFSNVPNTSHLQNQEADLNLLTINGISRMLPSLNHNRATLAQGGMAGAMGNNIQGNVSQLPIQNHEDAQEPAEVWSDSEHNFLDPEIGGVAVAPAHGSILIECAKRELHATTPLKNPNRNHPTRISLVFYQHKSMNEPKHGLALWEAKMAEKAREKEEESEKHGSDYVPNKSHNKKAKREPSESQDTSEPPYLRFVKSLAQRTMSITTNTSVTTSPYAFTRVTGPYNRYI</sequence>
<evidence type="ECO:0000313" key="15">
    <source>
        <dbReference type="Proteomes" id="UP000008672"/>
    </source>
</evidence>
<feature type="compositionally biased region" description="Low complexity" evidence="12">
    <location>
        <begin position="273"/>
        <end position="287"/>
    </location>
</feature>
<dbReference type="GO" id="GO:0040029">
    <property type="term" value="P:epigenetic regulation of gene expression"/>
    <property type="evidence" value="ECO:0007669"/>
    <property type="project" value="InterPro"/>
</dbReference>
<dbReference type="EMBL" id="AFYH01159380">
    <property type="status" value="NOT_ANNOTATED_CDS"/>
    <property type="molecule type" value="Genomic_DNA"/>
</dbReference>
<feature type="compositionally biased region" description="Polar residues" evidence="12">
    <location>
        <begin position="629"/>
        <end position="646"/>
    </location>
</feature>
<feature type="region of interest" description="Disordered" evidence="12">
    <location>
        <begin position="887"/>
        <end position="927"/>
    </location>
</feature>
<feature type="region of interest" description="Disordered" evidence="12">
    <location>
        <begin position="713"/>
        <end position="735"/>
    </location>
</feature>
<dbReference type="SMART" id="SM01333">
    <property type="entry name" value="Tet_JBP"/>
    <property type="match status" value="1"/>
</dbReference>
<keyword evidence="15" id="KW-1185">Reference proteome</keyword>
<feature type="region of interest" description="Disordered" evidence="12">
    <location>
        <begin position="437"/>
        <end position="461"/>
    </location>
</feature>
<dbReference type="Ensembl" id="ENSLACT00000008644.1">
    <property type="protein sequence ID" value="ENSLACP00000008576.1"/>
    <property type="gene ID" value="ENSLACG00000007584.1"/>
</dbReference>
<evidence type="ECO:0000256" key="2">
    <source>
        <dbReference type="ARBA" id="ARBA00007502"/>
    </source>
</evidence>
<protein>
    <recommendedName>
        <fullName evidence="11">Methylcytosine dioxygenase TET</fullName>
        <ecNumber evidence="11">1.14.11.80</ecNumber>
    </recommendedName>
</protein>
<evidence type="ECO:0000256" key="5">
    <source>
        <dbReference type="ARBA" id="ARBA00022833"/>
    </source>
</evidence>
<dbReference type="GO" id="GO:0005634">
    <property type="term" value="C:nucleus"/>
    <property type="evidence" value="ECO:0007669"/>
    <property type="project" value="UniProtKB-UniRule"/>
</dbReference>
<evidence type="ECO:0000256" key="12">
    <source>
        <dbReference type="SAM" id="MobiDB-lite"/>
    </source>
</evidence>
<comment type="function">
    <text evidence="11">Dioxygenase that catalyzes the conversion of the modified genomic base 5-methylcytosine (5mC) into 5-hydroxymethylcytosine (5hmC) and plays a key role in epigenetic chromatin reprogramming during embryonic development.</text>
</comment>
<feature type="compositionally biased region" description="Polar residues" evidence="12">
    <location>
        <begin position="440"/>
        <end position="454"/>
    </location>
</feature>
<dbReference type="GO" id="GO:0070579">
    <property type="term" value="F:DNA 5-methylcytosine dioxygenase activity"/>
    <property type="evidence" value="ECO:0007669"/>
    <property type="project" value="UniProtKB-UniRule"/>
</dbReference>
<comment type="cofactor">
    <cofactor evidence="11">
        <name>Fe(2+)</name>
        <dbReference type="ChEBI" id="CHEBI:29033"/>
    </cofactor>
    <text evidence="11">Binds 1 Fe(2+) ion per subunit.</text>
</comment>
<dbReference type="Pfam" id="PF12851">
    <property type="entry name" value="Tet_JBP"/>
    <property type="match status" value="1"/>
</dbReference>
<dbReference type="GO" id="GO:0030099">
    <property type="term" value="P:myeloid cell differentiation"/>
    <property type="evidence" value="ECO:0007669"/>
    <property type="project" value="TreeGrafter"/>
</dbReference>
<feature type="compositionally biased region" description="Low complexity" evidence="12">
    <location>
        <begin position="660"/>
        <end position="699"/>
    </location>
</feature>
<reference evidence="15" key="1">
    <citation type="submission" date="2011-08" db="EMBL/GenBank/DDBJ databases">
        <title>The draft genome of Latimeria chalumnae.</title>
        <authorList>
            <person name="Di Palma F."/>
            <person name="Alfoldi J."/>
            <person name="Johnson J."/>
            <person name="Berlin A."/>
            <person name="Gnerre S."/>
            <person name="Jaffe D."/>
            <person name="MacCallum I."/>
            <person name="Young S."/>
            <person name="Walker B.J."/>
            <person name="Lander E."/>
            <person name="Lindblad-Toh K."/>
        </authorList>
    </citation>
    <scope>NUCLEOTIDE SEQUENCE [LARGE SCALE GENOMIC DNA]</scope>
    <source>
        <strain evidence="15">Wild caught</strain>
    </source>
</reference>
<dbReference type="Proteomes" id="UP000008672">
    <property type="component" value="Unassembled WGS sequence"/>
</dbReference>
<dbReference type="FunCoup" id="H3AG05">
    <property type="interactions" value="1525"/>
</dbReference>
<dbReference type="EMBL" id="AFYH01159383">
    <property type="status" value="NOT_ANNOTATED_CDS"/>
    <property type="molecule type" value="Genomic_DNA"/>
</dbReference>
<comment type="similarity">
    <text evidence="2 11">Belongs to the TET family.</text>
</comment>
<dbReference type="EC" id="1.14.11.80" evidence="11"/>
<dbReference type="CDD" id="cd18896">
    <property type="entry name" value="TET2"/>
    <property type="match status" value="1"/>
</dbReference>
<feature type="compositionally biased region" description="Low complexity" evidence="12">
    <location>
        <begin position="715"/>
        <end position="735"/>
    </location>
</feature>
<comment type="catalytic activity">
    <reaction evidence="11">
        <text>a 5-methyl-2'-deoxycytidine in DNA + 2-oxoglutarate + O2 = a 5-hydroxymethyl-2'-deoxycytidine in DNA + succinate + CO2</text>
        <dbReference type="Rhea" id="RHEA:52636"/>
        <dbReference type="Rhea" id="RHEA-COMP:11370"/>
        <dbReference type="Rhea" id="RHEA-COMP:13315"/>
        <dbReference type="ChEBI" id="CHEBI:15379"/>
        <dbReference type="ChEBI" id="CHEBI:16526"/>
        <dbReference type="ChEBI" id="CHEBI:16810"/>
        <dbReference type="ChEBI" id="CHEBI:30031"/>
        <dbReference type="ChEBI" id="CHEBI:85454"/>
        <dbReference type="ChEBI" id="CHEBI:136731"/>
        <dbReference type="EC" id="1.14.11.80"/>
    </reaction>
</comment>
<dbReference type="PANTHER" id="PTHR23358">
    <property type="entry name" value="METHYLCYTOSINE DIOXYGENASE TET"/>
    <property type="match status" value="1"/>
</dbReference>
<evidence type="ECO:0000256" key="9">
    <source>
        <dbReference type="ARBA" id="ARBA00047840"/>
    </source>
</evidence>
<feature type="region of interest" description="Disordered" evidence="12">
    <location>
        <begin position="1058"/>
        <end position="1081"/>
    </location>
</feature>
<dbReference type="GO" id="GO:0045944">
    <property type="term" value="P:positive regulation of transcription by RNA polymerase II"/>
    <property type="evidence" value="ECO:0007669"/>
    <property type="project" value="TreeGrafter"/>
</dbReference>
<comment type="catalytic activity">
    <reaction evidence="9 11">
        <text>a 5-formyl-2'-deoxycytidine in DNA + 2-oxoglutarate + O2 = a 5-carboxyl-2'-deoxycytidine in DNA + succinate + CO2 + H(+)</text>
        <dbReference type="Rhea" id="RHEA:53832"/>
        <dbReference type="Rhea" id="RHEA-COMP:13656"/>
        <dbReference type="Rhea" id="RHEA-COMP:13657"/>
        <dbReference type="ChEBI" id="CHEBI:15378"/>
        <dbReference type="ChEBI" id="CHEBI:15379"/>
        <dbReference type="ChEBI" id="CHEBI:16526"/>
        <dbReference type="ChEBI" id="CHEBI:16810"/>
        <dbReference type="ChEBI" id="CHEBI:30031"/>
        <dbReference type="ChEBI" id="CHEBI:137731"/>
        <dbReference type="ChEBI" id="CHEBI:137732"/>
        <dbReference type="EC" id="1.14.11.80"/>
    </reaction>
</comment>
<feature type="compositionally biased region" description="Polar residues" evidence="12">
    <location>
        <begin position="1532"/>
        <end position="1547"/>
    </location>
</feature>
<keyword evidence="6 11" id="KW-0223">Dioxygenase</keyword>
<evidence type="ECO:0000256" key="10">
    <source>
        <dbReference type="ARBA" id="ARBA00049431"/>
    </source>
</evidence>
<dbReference type="Bgee" id="ENSLACG00000007584">
    <property type="expression patterns" value="Expressed in post-anal tail muscle and 1 other cell type or tissue"/>
</dbReference>
<dbReference type="InParanoid" id="H3AG05"/>
<reference evidence="14" key="3">
    <citation type="submission" date="2025-09" db="UniProtKB">
        <authorList>
            <consortium name="Ensembl"/>
        </authorList>
    </citation>
    <scope>IDENTIFICATION</scope>
</reference>
<dbReference type="GeneTree" id="ENSGT00940000158935"/>
<organism evidence="14 15">
    <name type="scientific">Latimeria chalumnae</name>
    <name type="common">Coelacanth</name>
    <dbReference type="NCBI Taxonomy" id="7897"/>
    <lineage>
        <taxon>Eukaryota</taxon>
        <taxon>Metazoa</taxon>
        <taxon>Chordata</taxon>
        <taxon>Craniata</taxon>
        <taxon>Vertebrata</taxon>
        <taxon>Euteleostomi</taxon>
        <taxon>Coelacanthiformes</taxon>
        <taxon>Coelacanthidae</taxon>
        <taxon>Latimeria</taxon>
    </lineage>
</organism>
<gene>
    <name evidence="14" type="primary">TET2</name>
</gene>
<dbReference type="eggNOG" id="ENOG502QURD">
    <property type="taxonomic scope" value="Eukaryota"/>
</dbReference>
<keyword evidence="5 11" id="KW-0862">Zinc</keyword>
<comment type="cofactor">
    <cofactor evidence="11">
        <name>Zn(2+)</name>
        <dbReference type="ChEBI" id="CHEBI:29105"/>
    </cofactor>
    <text evidence="11">The zinc ions have a structural role.</text>
</comment>
<keyword evidence="8 11" id="KW-0408">Iron</keyword>
<feature type="compositionally biased region" description="Polar residues" evidence="12">
    <location>
        <begin position="887"/>
        <end position="901"/>
    </location>
</feature>
<comment type="subcellular location">
    <subcellularLocation>
        <location evidence="1">Chromosome</location>
    </subcellularLocation>
</comment>
<evidence type="ECO:0000256" key="3">
    <source>
        <dbReference type="ARBA" id="ARBA00022454"/>
    </source>
</evidence>
<reference evidence="14" key="2">
    <citation type="submission" date="2025-08" db="UniProtKB">
        <authorList>
            <consortium name="Ensembl"/>
        </authorList>
    </citation>
    <scope>IDENTIFICATION</scope>
</reference>
<name>H3AG05_LATCH</name>
<dbReference type="EMBL" id="AFYH01159378">
    <property type="status" value="NOT_ANNOTATED_CDS"/>
    <property type="molecule type" value="Genomic_DNA"/>
</dbReference>
<dbReference type="GO" id="GO:0008270">
    <property type="term" value="F:zinc ion binding"/>
    <property type="evidence" value="ECO:0007669"/>
    <property type="project" value="UniProtKB-UniRule"/>
</dbReference>
<evidence type="ECO:0000256" key="11">
    <source>
        <dbReference type="RuleBase" id="RU367064"/>
    </source>
</evidence>
<feature type="region of interest" description="Disordered" evidence="12">
    <location>
        <begin position="1464"/>
        <end position="1554"/>
    </location>
</feature>
<feature type="region of interest" description="Disordered" evidence="12">
    <location>
        <begin position="1925"/>
        <end position="1962"/>
    </location>
</feature>
<dbReference type="InterPro" id="IPR040175">
    <property type="entry name" value="TET1/2/3"/>
</dbReference>
<feature type="region of interest" description="Disordered" evidence="12">
    <location>
        <begin position="273"/>
        <end position="296"/>
    </location>
</feature>
<dbReference type="GO" id="GO:0005694">
    <property type="term" value="C:chromosome"/>
    <property type="evidence" value="ECO:0007669"/>
    <property type="project" value="UniProtKB-SubCell"/>
</dbReference>
<feature type="compositionally biased region" description="Basic and acidic residues" evidence="12">
    <location>
        <begin position="1925"/>
        <end position="1936"/>
    </location>
</feature>
<evidence type="ECO:0000259" key="13">
    <source>
        <dbReference type="SMART" id="SM01333"/>
    </source>
</evidence>
<dbReference type="PANTHER" id="PTHR23358:SF3">
    <property type="entry name" value="METHYLCYTOSINE DIOXYGENASE TET2"/>
    <property type="match status" value="1"/>
</dbReference>
<keyword evidence="3" id="KW-0158">Chromosome</keyword>
<evidence type="ECO:0000313" key="14">
    <source>
        <dbReference type="Ensembl" id="ENSLACP00000008576.1"/>
    </source>
</evidence>
<evidence type="ECO:0000256" key="1">
    <source>
        <dbReference type="ARBA" id="ARBA00004286"/>
    </source>
</evidence>
<feature type="region of interest" description="Disordered" evidence="12">
    <location>
        <begin position="629"/>
        <end position="700"/>
    </location>
</feature>
<dbReference type="EMBL" id="AFYH01159381">
    <property type="status" value="NOT_ANNOTATED_CDS"/>
    <property type="molecule type" value="Genomic_DNA"/>
</dbReference>
<evidence type="ECO:0000256" key="6">
    <source>
        <dbReference type="ARBA" id="ARBA00022964"/>
    </source>
</evidence>
<evidence type="ECO:0000256" key="4">
    <source>
        <dbReference type="ARBA" id="ARBA00022723"/>
    </source>
</evidence>
<feature type="compositionally biased region" description="Low complexity" evidence="12">
    <location>
        <begin position="903"/>
        <end position="922"/>
    </location>
</feature>
<dbReference type="OMA" id="HYSKPAW"/>
<feature type="domain" description="Methylcytosine dioxygenase TET1-3 oxygenase" evidence="13">
    <location>
        <begin position="1273"/>
        <end position="1904"/>
    </location>
</feature>
<keyword evidence="7 11" id="KW-0560">Oxidoreductase</keyword>
<dbReference type="EMBL" id="AFYH01159382">
    <property type="status" value="NOT_ANNOTATED_CDS"/>
    <property type="molecule type" value="Genomic_DNA"/>
</dbReference>
<evidence type="ECO:0000256" key="7">
    <source>
        <dbReference type="ARBA" id="ARBA00023002"/>
    </source>
</evidence>
<feature type="compositionally biased region" description="Polar residues" evidence="12">
    <location>
        <begin position="1486"/>
        <end position="1499"/>
    </location>
</feature>
<proteinExistence type="inferred from homology"/>
<dbReference type="InterPro" id="IPR046942">
    <property type="entry name" value="TET_oxygenase"/>
</dbReference>
<keyword evidence="4 11" id="KW-0479">Metal-binding</keyword>
<dbReference type="EMBL" id="AFYH01159379">
    <property type="status" value="NOT_ANNOTATED_CDS"/>
    <property type="molecule type" value="Genomic_DNA"/>
</dbReference>
<dbReference type="GO" id="GO:0141166">
    <property type="term" value="P:chromosomal 5-methylcytosine DNA demethylation pathway"/>
    <property type="evidence" value="ECO:0007669"/>
    <property type="project" value="UniProtKB-UniRule"/>
</dbReference>
<dbReference type="HOGENOM" id="CLU_002537_0_0_1"/>
<comment type="catalytic activity">
    <reaction evidence="10 11">
        <text>a 5-hydroxymethyl-2'-deoxycytidine in DNA + 2-oxoglutarate + O2 = a 5-formyl-2'-deoxycytidine in DNA + succinate + CO2 + H2O</text>
        <dbReference type="Rhea" id="RHEA:53828"/>
        <dbReference type="Rhea" id="RHEA-COMP:13315"/>
        <dbReference type="Rhea" id="RHEA-COMP:13656"/>
        <dbReference type="ChEBI" id="CHEBI:15377"/>
        <dbReference type="ChEBI" id="CHEBI:15379"/>
        <dbReference type="ChEBI" id="CHEBI:16526"/>
        <dbReference type="ChEBI" id="CHEBI:16810"/>
        <dbReference type="ChEBI" id="CHEBI:30031"/>
        <dbReference type="ChEBI" id="CHEBI:136731"/>
        <dbReference type="ChEBI" id="CHEBI:137731"/>
        <dbReference type="EC" id="1.14.11.80"/>
    </reaction>
</comment>
<accession>H3AG05</accession>
<dbReference type="InterPro" id="IPR024779">
    <property type="entry name" value="2OGFeDO_JBP1/TET_oxygenase_dom"/>
</dbReference>
<dbReference type="STRING" id="7897.ENSLACP00000008576"/>
<evidence type="ECO:0000256" key="8">
    <source>
        <dbReference type="ARBA" id="ARBA00023004"/>
    </source>
</evidence>